<dbReference type="EMBL" id="JAODUP010000004">
    <property type="protein sequence ID" value="KAK2170177.1"/>
    <property type="molecule type" value="Genomic_DNA"/>
</dbReference>
<organism evidence="2 3">
    <name type="scientific">Paralvinella palmiformis</name>
    <dbReference type="NCBI Taxonomy" id="53620"/>
    <lineage>
        <taxon>Eukaryota</taxon>
        <taxon>Metazoa</taxon>
        <taxon>Spiralia</taxon>
        <taxon>Lophotrochozoa</taxon>
        <taxon>Annelida</taxon>
        <taxon>Polychaeta</taxon>
        <taxon>Sedentaria</taxon>
        <taxon>Canalipalpata</taxon>
        <taxon>Terebellida</taxon>
        <taxon>Terebelliformia</taxon>
        <taxon>Alvinellidae</taxon>
        <taxon>Paralvinella</taxon>
    </lineage>
</organism>
<evidence type="ECO:0000313" key="3">
    <source>
        <dbReference type="Proteomes" id="UP001208570"/>
    </source>
</evidence>
<keyword evidence="3" id="KW-1185">Reference proteome</keyword>
<keyword evidence="1" id="KW-1133">Transmembrane helix</keyword>
<gene>
    <name evidence="2" type="ORF">LSH36_4g21017</name>
</gene>
<dbReference type="Proteomes" id="UP001208570">
    <property type="component" value="Unassembled WGS sequence"/>
</dbReference>
<sequence>MCFCLCSESGGEEETQTDLIIFVYFSILFVKMQHVFCINHLRTQNLMIQLF</sequence>
<evidence type="ECO:0000313" key="2">
    <source>
        <dbReference type="EMBL" id="KAK2170177.1"/>
    </source>
</evidence>
<proteinExistence type="predicted"/>
<reference evidence="2" key="1">
    <citation type="journal article" date="2023" name="Mol. Biol. Evol.">
        <title>Third-Generation Sequencing Reveals the Adaptive Role of the Epigenome in Three Deep-Sea Polychaetes.</title>
        <authorList>
            <person name="Perez M."/>
            <person name="Aroh O."/>
            <person name="Sun Y."/>
            <person name="Lan Y."/>
            <person name="Juniper S.K."/>
            <person name="Young C.R."/>
            <person name="Angers B."/>
            <person name="Qian P.Y."/>
        </authorList>
    </citation>
    <scope>NUCLEOTIDE SEQUENCE</scope>
    <source>
        <strain evidence="2">P08H-3</strain>
    </source>
</reference>
<evidence type="ECO:0000256" key="1">
    <source>
        <dbReference type="SAM" id="Phobius"/>
    </source>
</evidence>
<protein>
    <submittedName>
        <fullName evidence="2">Uncharacterized protein</fullName>
    </submittedName>
</protein>
<feature type="transmembrane region" description="Helical" evidence="1">
    <location>
        <begin position="19"/>
        <end position="41"/>
    </location>
</feature>
<comment type="caution">
    <text evidence="2">The sequence shown here is derived from an EMBL/GenBank/DDBJ whole genome shotgun (WGS) entry which is preliminary data.</text>
</comment>
<accession>A0AAD9KFE6</accession>
<keyword evidence="1" id="KW-0472">Membrane</keyword>
<keyword evidence="1" id="KW-0812">Transmembrane</keyword>
<dbReference type="AlphaFoldDB" id="A0AAD9KFE6"/>
<name>A0AAD9KFE6_9ANNE</name>